<evidence type="ECO:0000313" key="3">
    <source>
        <dbReference type="Proteomes" id="UP000334990"/>
    </source>
</evidence>
<accession>A0A5M3WAD0</accession>
<sequence>MHLTGLGDGEGVALTALNGRVDLSGLVLCGIIVAGLGVLNDVTITQSSAVWELHELSPNRSARELFTSAMRIGRDHIASTVYTIAFAYVGATLPILLLVDTYGRPLLDVIGTEGVAEEVVRTLVGSIGLVLAIPLTTAVAVAVVKSAAARERAEPSPSTDPA</sequence>
<dbReference type="InterPro" id="IPR012507">
    <property type="entry name" value="YibE_F"/>
</dbReference>
<evidence type="ECO:0008006" key="4">
    <source>
        <dbReference type="Google" id="ProtNLM"/>
    </source>
</evidence>
<keyword evidence="1" id="KW-0472">Membrane</keyword>
<keyword evidence="1" id="KW-0812">Transmembrane</keyword>
<dbReference type="Pfam" id="PF07907">
    <property type="entry name" value="YibE_F"/>
    <property type="match status" value="1"/>
</dbReference>
<protein>
    <recommendedName>
        <fullName evidence="4">YibE/F family protein</fullName>
    </recommendedName>
</protein>
<dbReference type="RefSeq" id="WP_170317259.1">
    <property type="nucleotide sequence ID" value="NZ_BAAABN010000058.1"/>
</dbReference>
<dbReference type="PANTHER" id="PTHR41771:SF1">
    <property type="entry name" value="MEMBRANE PROTEIN"/>
    <property type="match status" value="1"/>
</dbReference>
<name>A0A5M3WAD0_9ACTN</name>
<evidence type="ECO:0000313" key="2">
    <source>
        <dbReference type="EMBL" id="GES05319.1"/>
    </source>
</evidence>
<dbReference type="PANTHER" id="PTHR41771">
    <property type="entry name" value="MEMBRANE PROTEIN-RELATED"/>
    <property type="match status" value="1"/>
</dbReference>
<feature type="transmembrane region" description="Helical" evidence="1">
    <location>
        <begin position="119"/>
        <end position="144"/>
    </location>
</feature>
<keyword evidence="3" id="KW-1185">Reference proteome</keyword>
<dbReference type="AlphaFoldDB" id="A0A5M3WAD0"/>
<feature type="transmembrane region" description="Helical" evidence="1">
    <location>
        <begin position="80"/>
        <end position="99"/>
    </location>
</feature>
<reference evidence="2 3" key="1">
    <citation type="submission" date="2019-10" db="EMBL/GenBank/DDBJ databases">
        <title>Whole genome shotgun sequence of Acrocarpospora corrugata NBRC 13972.</title>
        <authorList>
            <person name="Ichikawa N."/>
            <person name="Kimura A."/>
            <person name="Kitahashi Y."/>
            <person name="Komaki H."/>
            <person name="Oguchi A."/>
        </authorList>
    </citation>
    <scope>NUCLEOTIDE SEQUENCE [LARGE SCALE GENOMIC DNA]</scope>
    <source>
        <strain evidence="2 3">NBRC 13972</strain>
    </source>
</reference>
<organism evidence="2 3">
    <name type="scientific">Acrocarpospora corrugata</name>
    <dbReference type="NCBI Taxonomy" id="35763"/>
    <lineage>
        <taxon>Bacteria</taxon>
        <taxon>Bacillati</taxon>
        <taxon>Actinomycetota</taxon>
        <taxon>Actinomycetes</taxon>
        <taxon>Streptosporangiales</taxon>
        <taxon>Streptosporangiaceae</taxon>
        <taxon>Acrocarpospora</taxon>
    </lineage>
</organism>
<evidence type="ECO:0000256" key="1">
    <source>
        <dbReference type="SAM" id="Phobius"/>
    </source>
</evidence>
<comment type="caution">
    <text evidence="2">The sequence shown here is derived from an EMBL/GenBank/DDBJ whole genome shotgun (WGS) entry which is preliminary data.</text>
</comment>
<proteinExistence type="predicted"/>
<keyword evidence="1" id="KW-1133">Transmembrane helix</keyword>
<dbReference type="EMBL" id="BLAD01000097">
    <property type="protein sequence ID" value="GES05319.1"/>
    <property type="molecule type" value="Genomic_DNA"/>
</dbReference>
<dbReference type="Proteomes" id="UP000334990">
    <property type="component" value="Unassembled WGS sequence"/>
</dbReference>
<gene>
    <name evidence="2" type="ORF">Acor_73870</name>
</gene>